<feature type="coiled-coil region" evidence="3">
    <location>
        <begin position="417"/>
        <end position="682"/>
    </location>
</feature>
<evidence type="ECO:0000256" key="2">
    <source>
        <dbReference type="ARBA" id="ARBA00023054"/>
    </source>
</evidence>
<dbReference type="FunFam" id="1.10.10.750:FF:000002">
    <property type="entry name" value="Ecotropic viral integration site 5"/>
    <property type="match status" value="1"/>
</dbReference>
<keyword evidence="2 3" id="KW-0175">Coiled coil</keyword>
<dbReference type="SUPFAM" id="SSF47923">
    <property type="entry name" value="Ypt/Rab-GAP domain of gyp1p"/>
    <property type="match status" value="2"/>
</dbReference>
<sequence>KHNIYPFILFSNPNVATDKVAGKLSSTLSWVKNSVSLTVSQMASQVATPSSLHTTVASSTASLSSPSSASPTQLSPDDVELLAKLEEQNRLLETDSKTLRSVNGSRRNSGSSLVSSSSASSNLSHLEEDSWILWGRTVNEWEDVRKKKEKQLKDLVRKGIPHHFRAIVWQLLCSAQNLAIKEQYSELLKMTSPCEKLIRRDIARTYPEHEFFKEDSLGQEVLFNVMKAYSLVDREVGYCQGSAFIVGLLLMQMPEEEAFCVFVKLMQDYRLRELFKPSMAELGLCMYQFECMIQEQLPELHVHFQAQSFHTSMYASSWFLTIFLTSFPLPVATRIFDIFMCEGLEIVFRVGMAILQMNQAELMQLDMEGMLQHFQKVIPHQLDSGPDKVIQAAYQVKYNAKKMKKLEKEYTTIKTKEMEEQVEIKRLRTENRLLKQRIDTLEKKGNPRYSEEFILQLERELVQARLQEAESQCALKEMQDKILNMEKAEALTGLKELRQQVRDLEEHWQRHLARTAGRWKDSPRKNAASELQDELMSVRLREAEAQADLREIRQRMLELETQSQIHNNQLRRAELEARNLQERLQVLTNQNKMLHAELQETKRKQAEIECKNKEDVMAVRLREADNIAAMAELQQQISELEIQKEEGKVQGHLNNTDSSQYIRDLKDQIADLKHEIRCLRGQQGLPDQPSFDGIHIVNHYGGDNESYQSSDEDGVKLSPQLTRHQVRGRITLHANLEDSESEGDEEEDALRLSGSHKTTTV</sequence>
<dbReference type="FunFam" id="1.10.8.270:FF:000003">
    <property type="entry name" value="Ecotropic viral integration site 5"/>
    <property type="match status" value="1"/>
</dbReference>
<accession>A0A673JM37</accession>
<dbReference type="InterPro" id="IPR050302">
    <property type="entry name" value="Rab_GAP_TBC_domain"/>
</dbReference>
<keyword evidence="1" id="KW-0597">Phosphoprotein</keyword>
<dbReference type="InterPro" id="IPR000195">
    <property type="entry name" value="Rab-GAP-TBC_dom"/>
</dbReference>
<protein>
    <submittedName>
        <fullName evidence="6">Ecotropic viral integration site 5b</fullName>
    </submittedName>
</protein>
<evidence type="ECO:0000256" key="1">
    <source>
        <dbReference type="ARBA" id="ARBA00022553"/>
    </source>
</evidence>
<dbReference type="InterPro" id="IPR035969">
    <property type="entry name" value="Rab-GAP_TBC_sf"/>
</dbReference>
<dbReference type="Ensembl" id="ENSSRHT00000052730.1">
    <property type="protein sequence ID" value="ENSSRHP00000051283.1"/>
    <property type="gene ID" value="ENSSRHG00000024714.1"/>
</dbReference>
<name>A0A673JM37_9TELE</name>
<dbReference type="Gene3D" id="1.10.10.750">
    <property type="entry name" value="Ypt/Rab-GAP domain of gyp1p, domain 1"/>
    <property type="match status" value="1"/>
</dbReference>
<evidence type="ECO:0000313" key="6">
    <source>
        <dbReference type="Ensembl" id="ENSSRHP00000051283.1"/>
    </source>
</evidence>
<keyword evidence="7" id="KW-1185">Reference proteome</keyword>
<organism evidence="6 7">
    <name type="scientific">Sinocyclocheilus rhinocerous</name>
    <dbReference type="NCBI Taxonomy" id="307959"/>
    <lineage>
        <taxon>Eukaryota</taxon>
        <taxon>Metazoa</taxon>
        <taxon>Chordata</taxon>
        <taxon>Craniata</taxon>
        <taxon>Vertebrata</taxon>
        <taxon>Euteleostomi</taxon>
        <taxon>Actinopterygii</taxon>
        <taxon>Neopterygii</taxon>
        <taxon>Teleostei</taxon>
        <taxon>Ostariophysi</taxon>
        <taxon>Cypriniformes</taxon>
        <taxon>Cyprinidae</taxon>
        <taxon>Cyprininae</taxon>
        <taxon>Sinocyclocheilus</taxon>
    </lineage>
</organism>
<dbReference type="AlphaFoldDB" id="A0A673JM37"/>
<evidence type="ECO:0000256" key="4">
    <source>
        <dbReference type="SAM" id="MobiDB-lite"/>
    </source>
</evidence>
<feature type="compositionally biased region" description="Low complexity" evidence="4">
    <location>
        <begin position="99"/>
        <end position="118"/>
    </location>
</feature>
<evidence type="ECO:0000313" key="7">
    <source>
        <dbReference type="Proteomes" id="UP000472270"/>
    </source>
</evidence>
<dbReference type="Gene3D" id="1.10.8.270">
    <property type="entry name" value="putative rabgap domain of human tbc1 domain family member 14 like domains"/>
    <property type="match status" value="1"/>
</dbReference>
<dbReference type="PANTHER" id="PTHR47219:SF11">
    <property type="entry name" value="EVI5-LIKE PROTEIN ISOFORM X1"/>
    <property type="match status" value="1"/>
</dbReference>
<dbReference type="GO" id="GO:0005096">
    <property type="term" value="F:GTPase activator activity"/>
    <property type="evidence" value="ECO:0007669"/>
    <property type="project" value="TreeGrafter"/>
</dbReference>
<evidence type="ECO:0000259" key="5">
    <source>
        <dbReference type="PROSITE" id="PS50086"/>
    </source>
</evidence>
<feature type="region of interest" description="Disordered" evidence="4">
    <location>
        <begin position="735"/>
        <end position="761"/>
    </location>
</feature>
<dbReference type="Proteomes" id="UP000472270">
    <property type="component" value="Unassembled WGS sequence"/>
</dbReference>
<dbReference type="GO" id="GO:0031267">
    <property type="term" value="F:small GTPase binding"/>
    <property type="evidence" value="ECO:0007669"/>
    <property type="project" value="UniProtKB-ARBA"/>
</dbReference>
<dbReference type="SMART" id="SM00164">
    <property type="entry name" value="TBC"/>
    <property type="match status" value="1"/>
</dbReference>
<feature type="compositionally biased region" description="Acidic residues" evidence="4">
    <location>
        <begin position="737"/>
        <end position="748"/>
    </location>
</feature>
<reference evidence="6" key="1">
    <citation type="submission" date="2025-08" db="UniProtKB">
        <authorList>
            <consortium name="Ensembl"/>
        </authorList>
    </citation>
    <scope>IDENTIFICATION</scope>
</reference>
<dbReference type="Gene3D" id="1.10.472.80">
    <property type="entry name" value="Ypt/Rab-GAP domain of gyp1p, domain 3"/>
    <property type="match status" value="1"/>
</dbReference>
<dbReference type="PROSITE" id="PS50086">
    <property type="entry name" value="TBC_RABGAP"/>
    <property type="match status" value="1"/>
</dbReference>
<proteinExistence type="predicted"/>
<evidence type="ECO:0000256" key="3">
    <source>
        <dbReference type="SAM" id="Coils"/>
    </source>
</evidence>
<dbReference type="Pfam" id="PF00566">
    <property type="entry name" value="RabGAP-TBC"/>
    <property type="match status" value="1"/>
</dbReference>
<reference evidence="6" key="2">
    <citation type="submission" date="2025-09" db="UniProtKB">
        <authorList>
            <consortium name="Ensembl"/>
        </authorList>
    </citation>
    <scope>IDENTIFICATION</scope>
</reference>
<dbReference type="FunFam" id="1.10.472.80:FF:000002">
    <property type="entry name" value="Ecotropic viral integration site 5"/>
    <property type="match status" value="1"/>
</dbReference>
<feature type="region of interest" description="Disordered" evidence="4">
    <location>
        <begin position="94"/>
        <end position="118"/>
    </location>
</feature>
<feature type="domain" description="Rab-GAP TBC" evidence="5">
    <location>
        <begin position="159"/>
        <end position="343"/>
    </location>
</feature>
<dbReference type="PANTHER" id="PTHR47219">
    <property type="entry name" value="RAB GTPASE-ACTIVATING PROTEIN 1-LIKE"/>
    <property type="match status" value="1"/>
</dbReference>